<keyword evidence="9 14" id="KW-0560">Oxidoreductase</keyword>
<dbReference type="AlphaFoldDB" id="A0A7R9QC75"/>
<evidence type="ECO:0000256" key="2">
    <source>
        <dbReference type="ARBA" id="ARBA00004174"/>
    </source>
</evidence>
<dbReference type="PRINTS" id="PR00463">
    <property type="entry name" value="EP450I"/>
</dbReference>
<keyword evidence="11 14" id="KW-0503">Monooxygenase</keyword>
<keyword evidence="6 13" id="KW-0479">Metal-binding</keyword>
<dbReference type="Pfam" id="PF00067">
    <property type="entry name" value="p450"/>
    <property type="match status" value="1"/>
</dbReference>
<dbReference type="FunFam" id="1.10.630.10:FF:000042">
    <property type="entry name" value="Cytochrome P450"/>
    <property type="match status" value="1"/>
</dbReference>
<keyword evidence="5 13" id="KW-0349">Heme</keyword>
<dbReference type="GO" id="GO:0005506">
    <property type="term" value="F:iron ion binding"/>
    <property type="evidence" value="ECO:0007669"/>
    <property type="project" value="InterPro"/>
</dbReference>
<keyword evidence="10 13" id="KW-0408">Iron</keyword>
<evidence type="ECO:0000256" key="10">
    <source>
        <dbReference type="ARBA" id="ARBA00023004"/>
    </source>
</evidence>
<proteinExistence type="inferred from homology"/>
<dbReference type="Proteomes" id="UP000759131">
    <property type="component" value="Unassembled WGS sequence"/>
</dbReference>
<reference evidence="15" key="1">
    <citation type="submission" date="2020-11" db="EMBL/GenBank/DDBJ databases">
        <authorList>
            <person name="Tran Van P."/>
        </authorList>
    </citation>
    <scope>NUCLEOTIDE SEQUENCE</scope>
</reference>
<dbReference type="EMBL" id="CAJPIZ010021358">
    <property type="protein sequence ID" value="CAG2117599.1"/>
    <property type="molecule type" value="Genomic_DNA"/>
</dbReference>
<keyword evidence="7" id="KW-0256">Endoplasmic reticulum</keyword>
<dbReference type="InterPro" id="IPR017972">
    <property type="entry name" value="Cyt_P450_CS"/>
</dbReference>
<dbReference type="PRINTS" id="PR00385">
    <property type="entry name" value="P450"/>
</dbReference>
<evidence type="ECO:0000256" key="8">
    <source>
        <dbReference type="ARBA" id="ARBA00022848"/>
    </source>
</evidence>
<evidence type="ECO:0000256" key="14">
    <source>
        <dbReference type="RuleBase" id="RU000461"/>
    </source>
</evidence>
<evidence type="ECO:0000256" key="5">
    <source>
        <dbReference type="ARBA" id="ARBA00022617"/>
    </source>
</evidence>
<dbReference type="Gene3D" id="1.10.630.10">
    <property type="entry name" value="Cytochrome P450"/>
    <property type="match status" value="1"/>
</dbReference>
<dbReference type="GO" id="GO:0020037">
    <property type="term" value="F:heme binding"/>
    <property type="evidence" value="ECO:0007669"/>
    <property type="project" value="InterPro"/>
</dbReference>
<dbReference type="InterPro" id="IPR001128">
    <property type="entry name" value="Cyt_P450"/>
</dbReference>
<evidence type="ECO:0000256" key="11">
    <source>
        <dbReference type="ARBA" id="ARBA00023033"/>
    </source>
</evidence>
<keyword evidence="12" id="KW-0472">Membrane</keyword>
<evidence type="ECO:0000256" key="9">
    <source>
        <dbReference type="ARBA" id="ARBA00023002"/>
    </source>
</evidence>
<dbReference type="EMBL" id="OC875933">
    <property type="protein sequence ID" value="CAD7638818.1"/>
    <property type="molecule type" value="Genomic_DNA"/>
</dbReference>
<dbReference type="GO" id="GO:0005789">
    <property type="term" value="C:endoplasmic reticulum membrane"/>
    <property type="evidence" value="ECO:0007669"/>
    <property type="project" value="UniProtKB-SubCell"/>
</dbReference>
<comment type="cofactor">
    <cofactor evidence="1 13">
        <name>heme</name>
        <dbReference type="ChEBI" id="CHEBI:30413"/>
    </cofactor>
</comment>
<dbReference type="GO" id="GO:0016705">
    <property type="term" value="F:oxidoreductase activity, acting on paired donors, with incorporation or reduction of molecular oxygen"/>
    <property type="evidence" value="ECO:0007669"/>
    <property type="project" value="InterPro"/>
</dbReference>
<sequence length="511" mass="58267">IGVLYWYLTRNFNYWSKRGVKGPKPWPIVGNILQLFTTPQPLQELNWAKRYGKIYGIYLKEEPMLTVADPELIKTILVKDFHLFPERANISQSHDKIMSRNLVQLTGDDWKRVRSIVSPTFTSGKMKRMYPRIQECLSQLVTVLDTMATDGQTMNAKDLFGRYTMDVIATCAFATKTCADYTRDNPFVLMAKSAFTVRPLKTALTLSCPVVLLKLMAKLRPTQSSGAGFFFIDSTRRLIHERQKSGHKSNDFLQLLCESEKDSEEDIRDELDVNESHHINEGSEELAVERKTLSINVVNKRLTEDEILAQALVFFLAGFETTATTLTFLTYELAINPHIQDSLYAEICAAVDANGDISYEELARLPYLDSVLSETLRLHPPSLRLHRVAAADYKLGDTGLTLYKGQTVQIGVYAVHTREEYYPDPFRFNPDRFMPQNRHKLVPYTYVPFGAGPRNCIGMRFALLEAKIAVAHVMRRFRFTRVAQTAVPLGFKRGFRISVPDDVVVGVERRD</sequence>
<keyword evidence="16" id="KW-1185">Reference proteome</keyword>
<dbReference type="OrthoDB" id="2789670at2759"/>
<evidence type="ECO:0008006" key="17">
    <source>
        <dbReference type="Google" id="ProtNLM"/>
    </source>
</evidence>
<evidence type="ECO:0000313" key="15">
    <source>
        <dbReference type="EMBL" id="CAD7638818.1"/>
    </source>
</evidence>
<protein>
    <recommendedName>
        <fullName evidence="17">Cytochrome P450</fullName>
    </recommendedName>
</protein>
<evidence type="ECO:0000256" key="1">
    <source>
        <dbReference type="ARBA" id="ARBA00001971"/>
    </source>
</evidence>
<dbReference type="InterPro" id="IPR002401">
    <property type="entry name" value="Cyt_P450_E_grp-I"/>
</dbReference>
<dbReference type="InterPro" id="IPR036396">
    <property type="entry name" value="Cyt_P450_sf"/>
</dbReference>
<feature type="non-terminal residue" evidence="15">
    <location>
        <position position="511"/>
    </location>
</feature>
<comment type="similarity">
    <text evidence="4 14">Belongs to the cytochrome P450 family.</text>
</comment>
<comment type="subcellular location">
    <subcellularLocation>
        <location evidence="3">Endoplasmic reticulum membrane</location>
        <topology evidence="3">Peripheral membrane protein</topology>
    </subcellularLocation>
    <subcellularLocation>
        <location evidence="2">Microsome membrane</location>
        <topology evidence="2">Peripheral membrane protein</topology>
    </subcellularLocation>
</comment>
<evidence type="ECO:0000256" key="6">
    <source>
        <dbReference type="ARBA" id="ARBA00022723"/>
    </source>
</evidence>
<evidence type="ECO:0000256" key="7">
    <source>
        <dbReference type="ARBA" id="ARBA00022824"/>
    </source>
</evidence>
<accession>A0A7R9QC75</accession>
<feature type="non-terminal residue" evidence="15">
    <location>
        <position position="1"/>
    </location>
</feature>
<dbReference type="PANTHER" id="PTHR24292">
    <property type="entry name" value="CYTOCHROME P450"/>
    <property type="match status" value="1"/>
</dbReference>
<evidence type="ECO:0000256" key="4">
    <source>
        <dbReference type="ARBA" id="ARBA00010617"/>
    </source>
</evidence>
<dbReference type="SUPFAM" id="SSF48264">
    <property type="entry name" value="Cytochrome P450"/>
    <property type="match status" value="1"/>
</dbReference>
<dbReference type="InterPro" id="IPR050476">
    <property type="entry name" value="Insect_CytP450_Detox"/>
</dbReference>
<organism evidence="15">
    <name type="scientific">Medioppia subpectinata</name>
    <dbReference type="NCBI Taxonomy" id="1979941"/>
    <lineage>
        <taxon>Eukaryota</taxon>
        <taxon>Metazoa</taxon>
        <taxon>Ecdysozoa</taxon>
        <taxon>Arthropoda</taxon>
        <taxon>Chelicerata</taxon>
        <taxon>Arachnida</taxon>
        <taxon>Acari</taxon>
        <taxon>Acariformes</taxon>
        <taxon>Sarcoptiformes</taxon>
        <taxon>Oribatida</taxon>
        <taxon>Brachypylina</taxon>
        <taxon>Oppioidea</taxon>
        <taxon>Oppiidae</taxon>
        <taxon>Medioppia</taxon>
    </lineage>
</organism>
<evidence type="ECO:0000256" key="3">
    <source>
        <dbReference type="ARBA" id="ARBA00004406"/>
    </source>
</evidence>
<dbReference type="CDD" id="cd11055">
    <property type="entry name" value="CYP3A-like"/>
    <property type="match status" value="1"/>
</dbReference>
<dbReference type="GO" id="GO:0004497">
    <property type="term" value="F:monooxygenase activity"/>
    <property type="evidence" value="ECO:0007669"/>
    <property type="project" value="UniProtKB-KW"/>
</dbReference>
<gene>
    <name evidence="15" type="ORF">OSB1V03_LOCUS17552</name>
</gene>
<evidence type="ECO:0000313" key="16">
    <source>
        <dbReference type="Proteomes" id="UP000759131"/>
    </source>
</evidence>
<dbReference type="PROSITE" id="PS00086">
    <property type="entry name" value="CYTOCHROME_P450"/>
    <property type="match status" value="1"/>
</dbReference>
<feature type="binding site" description="axial binding residue" evidence="13">
    <location>
        <position position="456"/>
    </location>
    <ligand>
        <name>heme</name>
        <dbReference type="ChEBI" id="CHEBI:30413"/>
    </ligand>
    <ligandPart>
        <name>Fe</name>
        <dbReference type="ChEBI" id="CHEBI:18248"/>
    </ligandPart>
</feature>
<evidence type="ECO:0000256" key="12">
    <source>
        <dbReference type="ARBA" id="ARBA00023136"/>
    </source>
</evidence>
<evidence type="ECO:0000256" key="13">
    <source>
        <dbReference type="PIRSR" id="PIRSR602401-1"/>
    </source>
</evidence>
<name>A0A7R9QC75_9ACAR</name>
<keyword evidence="8" id="KW-0492">Microsome</keyword>
<dbReference type="PANTHER" id="PTHR24292:SF54">
    <property type="entry name" value="CYP9F3-RELATED"/>
    <property type="match status" value="1"/>
</dbReference>